<organism evidence="1 2">
    <name type="scientific">Pseudomonas fluorescens</name>
    <dbReference type="NCBI Taxonomy" id="294"/>
    <lineage>
        <taxon>Bacteria</taxon>
        <taxon>Pseudomonadati</taxon>
        <taxon>Pseudomonadota</taxon>
        <taxon>Gammaproteobacteria</taxon>
        <taxon>Pseudomonadales</taxon>
        <taxon>Pseudomonadaceae</taxon>
        <taxon>Pseudomonas</taxon>
    </lineage>
</organism>
<sequence precursor="true">MSKKAISAALAATAMLTGMQNAVAADNLFKTYAYDAPIAKYTGVAGYYDCTADIGAPARCVDDVDFLDQKFTVALVFSSDKLASVSLFAPYDRDLYARVIGALAKTFTLVALTDGKSVLDLVDTARKTKNKDDYTAKLTNYESVALAANDLTYSFVEGLTLDKAATNLQSLMKSAPANVRGADLVISGVDDESSIIINFSFPKLDGNKLVQQAQKPVESF</sequence>
<dbReference type="EMBL" id="CABVHF010000004">
    <property type="protein sequence ID" value="VVM71248.1"/>
    <property type="molecule type" value="Genomic_DNA"/>
</dbReference>
<dbReference type="RefSeq" id="WP_101316310.1">
    <property type="nucleotide sequence ID" value="NZ_CABVHC010000021.1"/>
</dbReference>
<evidence type="ECO:0000313" key="2">
    <source>
        <dbReference type="Proteomes" id="UP000399692"/>
    </source>
</evidence>
<proteinExistence type="predicted"/>
<protein>
    <submittedName>
        <fullName evidence="1">Uncharacterized protein</fullName>
    </submittedName>
</protein>
<evidence type="ECO:0000313" key="1">
    <source>
        <dbReference type="EMBL" id="VVM71248.1"/>
    </source>
</evidence>
<reference evidence="1 2" key="1">
    <citation type="submission" date="2019-09" db="EMBL/GenBank/DDBJ databases">
        <authorList>
            <person name="Chandra G."/>
            <person name="Truman W A."/>
        </authorList>
    </citation>
    <scope>NUCLEOTIDE SEQUENCE [LARGE SCALE GENOMIC DNA]</scope>
    <source>
        <strain evidence="1">PS631</strain>
    </source>
</reference>
<dbReference type="OrthoDB" id="6892761at2"/>
<name>A0A5E6SU76_PSEFL</name>
<dbReference type="AlphaFoldDB" id="A0A5E6SU76"/>
<gene>
    <name evidence="1" type="ORF">PS631_01819</name>
</gene>
<dbReference type="Proteomes" id="UP000399692">
    <property type="component" value="Unassembled WGS sequence"/>
</dbReference>
<accession>A0A5E6SU76</accession>